<dbReference type="Pfam" id="PF00009">
    <property type="entry name" value="GTP_EFTU"/>
    <property type="match status" value="1"/>
</dbReference>
<accession>A0A382Y902</accession>
<dbReference type="PROSITE" id="PS51722">
    <property type="entry name" value="G_TR_2"/>
    <property type="match status" value="1"/>
</dbReference>
<dbReference type="GO" id="GO:0003924">
    <property type="term" value="F:GTPase activity"/>
    <property type="evidence" value="ECO:0007669"/>
    <property type="project" value="InterPro"/>
</dbReference>
<dbReference type="PROSITE" id="PS00301">
    <property type="entry name" value="G_TR_1"/>
    <property type="match status" value="1"/>
</dbReference>
<gene>
    <name evidence="2" type="ORF">METZ01_LOCUS432597</name>
</gene>
<dbReference type="InterPro" id="IPR027417">
    <property type="entry name" value="P-loop_NTPase"/>
</dbReference>
<dbReference type="GO" id="GO:0005525">
    <property type="term" value="F:GTP binding"/>
    <property type="evidence" value="ECO:0007669"/>
    <property type="project" value="InterPro"/>
</dbReference>
<dbReference type="InterPro" id="IPR005225">
    <property type="entry name" value="Small_GTP-bd"/>
</dbReference>
<dbReference type="InterPro" id="IPR000795">
    <property type="entry name" value="T_Tr_GTP-bd_dom"/>
</dbReference>
<feature type="domain" description="Tr-type G" evidence="1">
    <location>
        <begin position="1"/>
        <end position="149"/>
    </location>
</feature>
<dbReference type="SUPFAM" id="SSF52540">
    <property type="entry name" value="P-loop containing nucleoside triphosphate hydrolases"/>
    <property type="match status" value="1"/>
</dbReference>
<sequence length="185" mass="20108">MSEQVLDTMDLERERGITIKAQSAALSYKSKDQDRHIFNLIDTPGHVDFSYEVSRSLAACEGALLVVDAAQGVEAQSVANCYNAIEQGLEILPVINKIDLPAADPEKVIKDIKEIIGIDTDNAMLISAKTGEGIEELTNQIVESIPAPSGNANDRLQALIIDSWFDQYVGVVSLLRIKNGVLRNG</sequence>
<dbReference type="InterPro" id="IPR006297">
    <property type="entry name" value="EF-4"/>
</dbReference>
<evidence type="ECO:0000313" key="2">
    <source>
        <dbReference type="EMBL" id="SVD79743.1"/>
    </source>
</evidence>
<name>A0A382Y902_9ZZZZ</name>
<dbReference type="InterPro" id="IPR031157">
    <property type="entry name" value="G_TR_CS"/>
</dbReference>
<dbReference type="AlphaFoldDB" id="A0A382Y902"/>
<dbReference type="GO" id="GO:0043022">
    <property type="term" value="F:ribosome binding"/>
    <property type="evidence" value="ECO:0007669"/>
    <property type="project" value="TreeGrafter"/>
</dbReference>
<dbReference type="Gene3D" id="2.40.30.10">
    <property type="entry name" value="Translation factors"/>
    <property type="match status" value="1"/>
</dbReference>
<dbReference type="PANTHER" id="PTHR43512">
    <property type="entry name" value="TRANSLATION FACTOR GUF1-RELATED"/>
    <property type="match status" value="1"/>
</dbReference>
<evidence type="ECO:0000259" key="1">
    <source>
        <dbReference type="PROSITE" id="PS51722"/>
    </source>
</evidence>
<dbReference type="PRINTS" id="PR00315">
    <property type="entry name" value="ELONGATNFCT"/>
</dbReference>
<proteinExistence type="predicted"/>
<dbReference type="Gene3D" id="3.40.50.300">
    <property type="entry name" value="P-loop containing nucleotide triphosphate hydrolases"/>
    <property type="match status" value="1"/>
</dbReference>
<reference evidence="2" key="1">
    <citation type="submission" date="2018-05" db="EMBL/GenBank/DDBJ databases">
        <authorList>
            <person name="Lanie J.A."/>
            <person name="Ng W.-L."/>
            <person name="Kazmierczak K.M."/>
            <person name="Andrzejewski T.M."/>
            <person name="Davidsen T.M."/>
            <person name="Wayne K.J."/>
            <person name="Tettelin H."/>
            <person name="Glass J.I."/>
            <person name="Rusch D."/>
            <person name="Podicherti R."/>
            <person name="Tsui H.-C.T."/>
            <person name="Winkler M.E."/>
        </authorList>
    </citation>
    <scope>NUCLEOTIDE SEQUENCE</scope>
</reference>
<feature type="non-terminal residue" evidence="2">
    <location>
        <position position="185"/>
    </location>
</feature>
<dbReference type="GO" id="GO:0045727">
    <property type="term" value="P:positive regulation of translation"/>
    <property type="evidence" value="ECO:0007669"/>
    <property type="project" value="TreeGrafter"/>
</dbReference>
<dbReference type="NCBIfam" id="TIGR00231">
    <property type="entry name" value="small_GTP"/>
    <property type="match status" value="1"/>
</dbReference>
<dbReference type="PANTHER" id="PTHR43512:SF4">
    <property type="entry name" value="TRANSLATION FACTOR GUF1 HOMOLOG, CHLOROPLASTIC"/>
    <property type="match status" value="1"/>
</dbReference>
<organism evidence="2">
    <name type="scientific">marine metagenome</name>
    <dbReference type="NCBI Taxonomy" id="408172"/>
    <lineage>
        <taxon>unclassified sequences</taxon>
        <taxon>metagenomes</taxon>
        <taxon>ecological metagenomes</taxon>
    </lineage>
</organism>
<dbReference type="EMBL" id="UINC01173896">
    <property type="protein sequence ID" value="SVD79743.1"/>
    <property type="molecule type" value="Genomic_DNA"/>
</dbReference>
<protein>
    <recommendedName>
        <fullName evidence="1">Tr-type G domain-containing protein</fullName>
    </recommendedName>
</protein>